<dbReference type="SUPFAM" id="SSF52540">
    <property type="entry name" value="P-loop containing nucleoside triphosphate hydrolases"/>
    <property type="match status" value="1"/>
</dbReference>
<accession>A0AAN8VNZ8</accession>
<gene>
    <name evidence="1" type="ORF">RJ641_036320</name>
</gene>
<dbReference type="GO" id="GO:0003924">
    <property type="term" value="F:GTPase activity"/>
    <property type="evidence" value="ECO:0007669"/>
    <property type="project" value="InterPro"/>
</dbReference>
<organism evidence="1 2">
    <name type="scientific">Dillenia turbinata</name>
    <dbReference type="NCBI Taxonomy" id="194707"/>
    <lineage>
        <taxon>Eukaryota</taxon>
        <taxon>Viridiplantae</taxon>
        <taxon>Streptophyta</taxon>
        <taxon>Embryophyta</taxon>
        <taxon>Tracheophyta</taxon>
        <taxon>Spermatophyta</taxon>
        <taxon>Magnoliopsida</taxon>
        <taxon>eudicotyledons</taxon>
        <taxon>Gunneridae</taxon>
        <taxon>Pentapetalae</taxon>
        <taxon>Dilleniales</taxon>
        <taxon>Dilleniaceae</taxon>
        <taxon>Dillenia</taxon>
    </lineage>
</organism>
<dbReference type="AlphaFoldDB" id="A0AAN8VNZ8"/>
<dbReference type="Gene3D" id="3.40.50.300">
    <property type="entry name" value="P-loop containing nucleotide triphosphate hydrolases"/>
    <property type="match status" value="2"/>
</dbReference>
<dbReference type="PROSITE" id="PS51419">
    <property type="entry name" value="RAB"/>
    <property type="match status" value="1"/>
</dbReference>
<proteinExistence type="predicted"/>
<dbReference type="InterPro" id="IPR027417">
    <property type="entry name" value="P-loop_NTPase"/>
</dbReference>
<dbReference type="InterPro" id="IPR050209">
    <property type="entry name" value="Rab_GTPases_membrane_traffic"/>
</dbReference>
<dbReference type="PANTHER" id="PTHR47979">
    <property type="entry name" value="DRAB11-RELATED"/>
    <property type="match status" value="1"/>
</dbReference>
<comment type="caution">
    <text evidence="1">The sequence shown here is derived from an EMBL/GenBank/DDBJ whole genome shotgun (WGS) entry which is preliminary data.</text>
</comment>
<evidence type="ECO:0000313" key="1">
    <source>
        <dbReference type="EMBL" id="KAK6933426.1"/>
    </source>
</evidence>
<dbReference type="GO" id="GO:0005525">
    <property type="term" value="F:GTP binding"/>
    <property type="evidence" value="ECO:0007669"/>
    <property type="project" value="InterPro"/>
</dbReference>
<reference evidence="1 2" key="1">
    <citation type="submission" date="2023-12" db="EMBL/GenBank/DDBJ databases">
        <title>A high-quality genome assembly for Dillenia turbinata (Dilleniales).</title>
        <authorList>
            <person name="Chanderbali A."/>
        </authorList>
    </citation>
    <scope>NUCLEOTIDE SEQUENCE [LARGE SCALE GENOMIC DNA]</scope>
    <source>
        <strain evidence="1">LSX21</strain>
        <tissue evidence="1">Leaf</tissue>
    </source>
</reference>
<sequence length="87" mass="9882">MVQGFTFNDLWLFVDAGQESFRSITRSYHRGAAGAFLVYNMTRAVSKEEGEQFAKENGLLFLEASARMARNVEETFIKTAARILQKI</sequence>
<protein>
    <submittedName>
        <fullName evidence="1">Small GTPase</fullName>
    </submittedName>
</protein>
<dbReference type="EMBL" id="JBAMMX010000009">
    <property type="protein sequence ID" value="KAK6933426.1"/>
    <property type="molecule type" value="Genomic_DNA"/>
</dbReference>
<name>A0AAN8VNZ8_9MAGN</name>
<dbReference type="SMART" id="SM00175">
    <property type="entry name" value="RAB"/>
    <property type="match status" value="1"/>
</dbReference>
<dbReference type="Proteomes" id="UP001370490">
    <property type="component" value="Unassembled WGS sequence"/>
</dbReference>
<keyword evidence="2" id="KW-1185">Reference proteome</keyword>
<dbReference type="InterPro" id="IPR001806">
    <property type="entry name" value="Small_GTPase"/>
</dbReference>
<evidence type="ECO:0000313" key="2">
    <source>
        <dbReference type="Proteomes" id="UP001370490"/>
    </source>
</evidence>
<dbReference type="Pfam" id="PF00071">
    <property type="entry name" value="Ras"/>
    <property type="match status" value="1"/>
</dbReference>